<dbReference type="EMBL" id="CM004478">
    <property type="protein sequence ID" value="OCT73122.1"/>
    <property type="molecule type" value="Genomic_DNA"/>
</dbReference>
<dbReference type="AlphaFoldDB" id="A0A974CHN2"/>
<organism evidence="1 2">
    <name type="scientific">Xenopus laevis</name>
    <name type="common">African clawed frog</name>
    <dbReference type="NCBI Taxonomy" id="8355"/>
    <lineage>
        <taxon>Eukaryota</taxon>
        <taxon>Metazoa</taxon>
        <taxon>Chordata</taxon>
        <taxon>Craniata</taxon>
        <taxon>Vertebrata</taxon>
        <taxon>Euteleostomi</taxon>
        <taxon>Amphibia</taxon>
        <taxon>Batrachia</taxon>
        <taxon>Anura</taxon>
        <taxon>Pipoidea</taxon>
        <taxon>Pipidae</taxon>
        <taxon>Xenopodinae</taxon>
        <taxon>Xenopus</taxon>
        <taxon>Xenopus</taxon>
    </lineage>
</organism>
<gene>
    <name evidence="1" type="ORF">XELAEV_18036101mg</name>
</gene>
<reference evidence="2" key="1">
    <citation type="journal article" date="2016" name="Nature">
        <title>Genome evolution in the allotetraploid frog Xenopus laevis.</title>
        <authorList>
            <person name="Session A.M."/>
            <person name="Uno Y."/>
            <person name="Kwon T."/>
            <person name="Chapman J.A."/>
            <person name="Toyoda A."/>
            <person name="Takahashi S."/>
            <person name="Fukui A."/>
            <person name="Hikosaka A."/>
            <person name="Suzuki A."/>
            <person name="Kondo M."/>
            <person name="van Heeringen S.J."/>
            <person name="Quigley I."/>
            <person name="Heinz S."/>
            <person name="Ogino H."/>
            <person name="Ochi H."/>
            <person name="Hellsten U."/>
            <person name="Lyons J.B."/>
            <person name="Simakov O."/>
            <person name="Putnam N."/>
            <person name="Stites J."/>
            <person name="Kuroki Y."/>
            <person name="Tanaka T."/>
            <person name="Michiue T."/>
            <person name="Watanabe M."/>
            <person name="Bogdanovic O."/>
            <person name="Lister R."/>
            <person name="Georgiou G."/>
            <person name="Paranjpe S.S."/>
            <person name="van Kruijsbergen I."/>
            <person name="Shu S."/>
            <person name="Carlson J."/>
            <person name="Kinoshita T."/>
            <person name="Ohta Y."/>
            <person name="Mawaribuchi S."/>
            <person name="Jenkins J."/>
            <person name="Grimwood J."/>
            <person name="Schmutz J."/>
            <person name="Mitros T."/>
            <person name="Mozaffari S.V."/>
            <person name="Suzuki Y."/>
            <person name="Haramoto Y."/>
            <person name="Yamamoto T.S."/>
            <person name="Takagi C."/>
            <person name="Heald R."/>
            <person name="Miller K."/>
            <person name="Haudenschild C."/>
            <person name="Kitzman J."/>
            <person name="Nakayama T."/>
            <person name="Izutsu Y."/>
            <person name="Robert J."/>
            <person name="Fortriede J."/>
            <person name="Burns K."/>
            <person name="Lotay V."/>
            <person name="Karimi K."/>
            <person name="Yasuoka Y."/>
            <person name="Dichmann D.S."/>
            <person name="Flajnik M.F."/>
            <person name="Houston D.W."/>
            <person name="Shendure J."/>
            <person name="DuPasquier L."/>
            <person name="Vize P.D."/>
            <person name="Zorn A.M."/>
            <person name="Ito M."/>
            <person name="Marcotte E.M."/>
            <person name="Wallingford J.B."/>
            <person name="Ito Y."/>
            <person name="Asashima M."/>
            <person name="Ueno N."/>
            <person name="Matsuda Y."/>
            <person name="Veenstra G.J."/>
            <person name="Fujiyama A."/>
            <person name="Harland R.M."/>
            <person name="Taira M."/>
            <person name="Rokhsar D.S."/>
        </authorList>
    </citation>
    <scope>NUCLEOTIDE SEQUENCE [LARGE SCALE GENOMIC DNA]</scope>
    <source>
        <strain evidence="2">J</strain>
    </source>
</reference>
<proteinExistence type="predicted"/>
<evidence type="ECO:0000313" key="2">
    <source>
        <dbReference type="Proteomes" id="UP000694892"/>
    </source>
</evidence>
<protein>
    <submittedName>
        <fullName evidence="1">Uncharacterized protein</fullName>
    </submittedName>
</protein>
<dbReference type="Proteomes" id="UP000694892">
    <property type="component" value="Chromosome 7L"/>
</dbReference>
<evidence type="ECO:0000313" key="1">
    <source>
        <dbReference type="EMBL" id="OCT73122.1"/>
    </source>
</evidence>
<name>A0A974CHN2_XENLA</name>
<sequence>MVQANEQYATSFLVELEKCIAMEFQSYLIVHDIDILFGLFLNHNKILIVNRMPDTLVSCQSLSRPYPKKRLGYRSMSFFAS</sequence>
<accession>A0A974CHN2</accession>